<organism evidence="2 3">
    <name type="scientific">Ciona savignyi</name>
    <name type="common">Pacific transparent sea squirt</name>
    <dbReference type="NCBI Taxonomy" id="51511"/>
    <lineage>
        <taxon>Eukaryota</taxon>
        <taxon>Metazoa</taxon>
        <taxon>Chordata</taxon>
        <taxon>Tunicata</taxon>
        <taxon>Ascidiacea</taxon>
        <taxon>Phlebobranchia</taxon>
        <taxon>Cionidae</taxon>
        <taxon>Ciona</taxon>
    </lineage>
</organism>
<keyword evidence="3" id="KW-1185">Reference proteome</keyword>
<reference evidence="2" key="2">
    <citation type="submission" date="2025-08" db="UniProtKB">
        <authorList>
            <consortium name="Ensembl"/>
        </authorList>
    </citation>
    <scope>IDENTIFICATION</scope>
</reference>
<feature type="compositionally biased region" description="Basic and acidic residues" evidence="1">
    <location>
        <begin position="12"/>
        <end position="21"/>
    </location>
</feature>
<dbReference type="Proteomes" id="UP000007875">
    <property type="component" value="Unassembled WGS sequence"/>
</dbReference>
<protein>
    <submittedName>
        <fullName evidence="2">Uncharacterized protein</fullName>
    </submittedName>
</protein>
<feature type="compositionally biased region" description="Basic and acidic residues" evidence="1">
    <location>
        <begin position="163"/>
        <end position="172"/>
    </location>
</feature>
<name>H2YF00_CIOSA</name>
<reference evidence="3" key="1">
    <citation type="submission" date="2003-08" db="EMBL/GenBank/DDBJ databases">
        <authorList>
            <person name="Birren B."/>
            <person name="Nusbaum C."/>
            <person name="Abebe A."/>
            <person name="Abouelleil A."/>
            <person name="Adekoya E."/>
            <person name="Ait-zahra M."/>
            <person name="Allen N."/>
            <person name="Allen T."/>
            <person name="An P."/>
            <person name="Anderson M."/>
            <person name="Anderson S."/>
            <person name="Arachchi H."/>
            <person name="Armbruster J."/>
            <person name="Bachantsang P."/>
            <person name="Baldwin J."/>
            <person name="Barry A."/>
            <person name="Bayul T."/>
            <person name="Blitshsteyn B."/>
            <person name="Bloom T."/>
            <person name="Blye J."/>
            <person name="Boguslavskiy L."/>
            <person name="Borowsky M."/>
            <person name="Boukhgalter B."/>
            <person name="Brunache A."/>
            <person name="Butler J."/>
            <person name="Calixte N."/>
            <person name="Calvo S."/>
            <person name="Camarata J."/>
            <person name="Campo K."/>
            <person name="Chang J."/>
            <person name="Cheshatsang Y."/>
            <person name="Citroen M."/>
            <person name="Collymore A."/>
            <person name="Considine T."/>
            <person name="Cook A."/>
            <person name="Cooke P."/>
            <person name="Corum B."/>
            <person name="Cuomo C."/>
            <person name="David R."/>
            <person name="Dawoe T."/>
            <person name="Degray S."/>
            <person name="Dodge S."/>
            <person name="Dooley K."/>
            <person name="Dorje P."/>
            <person name="Dorjee K."/>
            <person name="Dorris L."/>
            <person name="Duffey N."/>
            <person name="Dupes A."/>
            <person name="Elkins T."/>
            <person name="Engels R."/>
            <person name="Erickson J."/>
            <person name="Farina A."/>
            <person name="Faro S."/>
            <person name="Ferreira P."/>
            <person name="Fischer H."/>
            <person name="Fitzgerald M."/>
            <person name="Foley K."/>
            <person name="Gage D."/>
            <person name="Galagan J."/>
            <person name="Gearin G."/>
            <person name="Gnerre S."/>
            <person name="Gnirke A."/>
            <person name="Goyette A."/>
            <person name="Graham J."/>
            <person name="Grandbois E."/>
            <person name="Gyaltsen K."/>
            <person name="Hafez N."/>
            <person name="Hagopian D."/>
            <person name="Hagos B."/>
            <person name="Hall J."/>
            <person name="Hatcher B."/>
            <person name="Heller A."/>
            <person name="Higgins H."/>
            <person name="Honan T."/>
            <person name="Horn A."/>
            <person name="Houde N."/>
            <person name="Hughes L."/>
            <person name="Hulme W."/>
            <person name="Husby E."/>
            <person name="Iliev I."/>
            <person name="Jaffe D."/>
            <person name="Jones C."/>
            <person name="Kamal M."/>
            <person name="Kamat A."/>
            <person name="Kamvysselis M."/>
            <person name="Karlsson E."/>
            <person name="Kells C."/>
            <person name="Kieu A."/>
            <person name="Kisner P."/>
            <person name="Kodira C."/>
            <person name="Kulbokas E."/>
            <person name="Labutti K."/>
            <person name="Lama D."/>
            <person name="Landers T."/>
            <person name="Leger J."/>
            <person name="Levine S."/>
            <person name="Lewis D."/>
            <person name="Lewis T."/>
            <person name="Lindblad-toh K."/>
            <person name="Liu X."/>
            <person name="Lokyitsang T."/>
            <person name="Lokyitsang Y."/>
            <person name="Lucien O."/>
            <person name="Lui A."/>
            <person name="Ma L.J."/>
            <person name="Mabbitt R."/>
            <person name="Macdonald J."/>
            <person name="Maclean C."/>
            <person name="Major J."/>
            <person name="Manning J."/>
            <person name="Marabella R."/>
            <person name="Maru K."/>
            <person name="Matthews C."/>
            <person name="Mauceli E."/>
            <person name="Mccarthy M."/>
            <person name="Mcdonough S."/>
            <person name="Mcghee T."/>
            <person name="Meldrim J."/>
            <person name="Meneus L."/>
            <person name="Mesirov J."/>
            <person name="Mihalev A."/>
            <person name="Mihova T."/>
            <person name="Mikkelsen T."/>
            <person name="Mlenga V."/>
            <person name="Moru K."/>
            <person name="Mozes J."/>
            <person name="Mulrain L."/>
            <person name="Munson G."/>
            <person name="Naylor J."/>
            <person name="Newes C."/>
            <person name="Nguyen C."/>
            <person name="Nguyen N."/>
            <person name="Nguyen T."/>
            <person name="Nicol R."/>
            <person name="Nielsen C."/>
            <person name="Nizzari M."/>
            <person name="Norbu C."/>
            <person name="Norbu N."/>
            <person name="O'donnell P."/>
            <person name="Okoawo O."/>
            <person name="O'leary S."/>
            <person name="Omotosho B."/>
            <person name="O'neill K."/>
            <person name="Osman S."/>
            <person name="Parker S."/>
            <person name="Perrin D."/>
            <person name="Phunkhang P."/>
            <person name="Piqani B."/>
            <person name="Purcell S."/>
            <person name="Rachupka T."/>
            <person name="Ramasamy U."/>
            <person name="Rameau R."/>
            <person name="Ray V."/>
            <person name="Raymond C."/>
            <person name="Retta R."/>
            <person name="Richardson S."/>
            <person name="Rise C."/>
            <person name="Rodriguez J."/>
            <person name="Rogers J."/>
            <person name="Rogov P."/>
            <person name="Rutman M."/>
            <person name="Schupbach R."/>
            <person name="Seaman C."/>
            <person name="Settipalli S."/>
            <person name="Sharpe T."/>
            <person name="Sheridan J."/>
            <person name="Sherpa N."/>
            <person name="Shi J."/>
            <person name="Smirnov S."/>
            <person name="Smith C."/>
            <person name="Sougnez C."/>
            <person name="Spencer B."/>
            <person name="Stalker J."/>
            <person name="Stange-thomann N."/>
            <person name="Stavropoulos S."/>
            <person name="Stetson K."/>
            <person name="Stone C."/>
            <person name="Stone S."/>
            <person name="Stubbs M."/>
            <person name="Talamas J."/>
            <person name="Tchuinga P."/>
            <person name="Tenzing P."/>
            <person name="Tesfaye S."/>
            <person name="Theodore J."/>
            <person name="Thoulutsang Y."/>
            <person name="Topham K."/>
            <person name="Towey S."/>
            <person name="Tsamla T."/>
            <person name="Tsomo N."/>
            <person name="Vallee D."/>
            <person name="Vassiliev H."/>
            <person name="Venkataraman V."/>
            <person name="Vinson J."/>
            <person name="Vo A."/>
            <person name="Wade C."/>
            <person name="Wang S."/>
            <person name="Wangchuk T."/>
            <person name="Wangdi T."/>
            <person name="Whittaker C."/>
            <person name="Wilkinson J."/>
            <person name="Wu Y."/>
            <person name="Wyman D."/>
            <person name="Yadav S."/>
            <person name="Yang S."/>
            <person name="Yang X."/>
            <person name="Yeager S."/>
            <person name="Yee E."/>
            <person name="Young G."/>
            <person name="Zainoun J."/>
            <person name="Zembeck L."/>
            <person name="Zimmer A."/>
            <person name="Zody M."/>
            <person name="Lander E."/>
        </authorList>
    </citation>
    <scope>NUCLEOTIDE SEQUENCE [LARGE SCALE GENOMIC DNA]</scope>
</reference>
<feature type="region of interest" description="Disordered" evidence="1">
    <location>
        <begin position="1"/>
        <end position="32"/>
    </location>
</feature>
<dbReference type="GeneTree" id="ENSGT00530000069418"/>
<dbReference type="InParanoid" id="H2YF00"/>
<feature type="region of interest" description="Disordered" evidence="1">
    <location>
        <begin position="131"/>
        <end position="185"/>
    </location>
</feature>
<feature type="compositionally biased region" description="Basic residues" evidence="1">
    <location>
        <begin position="149"/>
        <end position="162"/>
    </location>
</feature>
<evidence type="ECO:0000313" key="3">
    <source>
        <dbReference type="Proteomes" id="UP000007875"/>
    </source>
</evidence>
<sequence>GKSSKSTQRSSRRLEKPDPKTDPVLNKPHTSALAQTDVTEDITETLHHAVFPAVDQSTIIHPHEVSTRKNVLGPPASTPRRAYGRHKSKKVEEVVEPSALLIDIIADDSLPSINQSPDSYSEQFPSNIDIIGNTTAASSNGKVNDSNLSKKKSKPQKSKKAKSKDSNKTKEKQKPKRKPAQSTHD</sequence>
<dbReference type="Ensembl" id="ENSCSAVT00000003956.1">
    <property type="protein sequence ID" value="ENSCSAVP00000003898.1"/>
    <property type="gene ID" value="ENSCSAVG00000002303.1"/>
</dbReference>
<feature type="region of interest" description="Disordered" evidence="1">
    <location>
        <begin position="64"/>
        <end position="91"/>
    </location>
</feature>
<dbReference type="HOGENOM" id="CLU_1464428_0_0_1"/>
<evidence type="ECO:0000313" key="2">
    <source>
        <dbReference type="Ensembl" id="ENSCSAVP00000003898.1"/>
    </source>
</evidence>
<reference evidence="2" key="3">
    <citation type="submission" date="2025-09" db="UniProtKB">
        <authorList>
            <consortium name="Ensembl"/>
        </authorList>
    </citation>
    <scope>IDENTIFICATION</scope>
</reference>
<accession>H2YF00</accession>
<dbReference type="AlphaFoldDB" id="H2YF00"/>
<proteinExistence type="predicted"/>
<evidence type="ECO:0000256" key="1">
    <source>
        <dbReference type="SAM" id="MobiDB-lite"/>
    </source>
</evidence>
<feature type="compositionally biased region" description="Polar residues" evidence="1">
    <location>
        <begin position="131"/>
        <end position="147"/>
    </location>
</feature>